<gene>
    <name evidence="1" type="ordered locus">Niako_2132</name>
</gene>
<reference evidence="1 2" key="1">
    <citation type="submission" date="2011-12" db="EMBL/GenBank/DDBJ databases">
        <title>The complete genome of Niastella koreensis GR20-10.</title>
        <authorList>
            <consortium name="US DOE Joint Genome Institute (JGI-PGF)"/>
            <person name="Lucas S."/>
            <person name="Han J."/>
            <person name="Lapidus A."/>
            <person name="Bruce D."/>
            <person name="Goodwin L."/>
            <person name="Pitluck S."/>
            <person name="Peters L."/>
            <person name="Kyrpides N."/>
            <person name="Mavromatis K."/>
            <person name="Ivanova N."/>
            <person name="Mikhailova N."/>
            <person name="Davenport K."/>
            <person name="Saunders E."/>
            <person name="Detter J.C."/>
            <person name="Tapia R."/>
            <person name="Han C."/>
            <person name="Land M."/>
            <person name="Hauser L."/>
            <person name="Markowitz V."/>
            <person name="Cheng J.-F."/>
            <person name="Hugenholtz P."/>
            <person name="Woyke T."/>
            <person name="Wu D."/>
            <person name="Tindall B."/>
            <person name="Pomrenke H."/>
            <person name="Brambilla E."/>
            <person name="Klenk H.-P."/>
            <person name="Eisen J.A."/>
        </authorList>
    </citation>
    <scope>NUCLEOTIDE SEQUENCE [LARGE SCALE GENOMIC DNA]</scope>
    <source>
        <strain evidence="2">DSM 17620 / KACC 11465 / NBRC 106392 / GR20-10</strain>
    </source>
</reference>
<dbReference type="AlphaFoldDB" id="G8TGP5"/>
<accession>G8TGP5</accession>
<dbReference type="STRING" id="700598.Niako_2132"/>
<dbReference type="HOGENOM" id="CLU_3313446_0_0_10"/>
<evidence type="ECO:0000313" key="1">
    <source>
        <dbReference type="EMBL" id="AEV98487.1"/>
    </source>
</evidence>
<evidence type="ECO:0000313" key="2">
    <source>
        <dbReference type="Proteomes" id="UP000005438"/>
    </source>
</evidence>
<proteinExistence type="predicted"/>
<dbReference type="KEGG" id="nko:Niako_2132"/>
<sequence>MANYINTFKPQWIISSKFAGSINSFYILASYLPAVPVHY</sequence>
<protein>
    <submittedName>
        <fullName evidence="1">Uncharacterized protein</fullName>
    </submittedName>
</protein>
<name>G8TGP5_NIAKG</name>
<dbReference type="Proteomes" id="UP000005438">
    <property type="component" value="Chromosome"/>
</dbReference>
<dbReference type="EMBL" id="CP003178">
    <property type="protein sequence ID" value="AEV98487.1"/>
    <property type="molecule type" value="Genomic_DNA"/>
</dbReference>
<organism evidence="1 2">
    <name type="scientific">Niastella koreensis (strain DSM 17620 / KACC 11465 / NBRC 106392 / GR20-10)</name>
    <dbReference type="NCBI Taxonomy" id="700598"/>
    <lineage>
        <taxon>Bacteria</taxon>
        <taxon>Pseudomonadati</taxon>
        <taxon>Bacteroidota</taxon>
        <taxon>Chitinophagia</taxon>
        <taxon>Chitinophagales</taxon>
        <taxon>Chitinophagaceae</taxon>
        <taxon>Niastella</taxon>
    </lineage>
</organism>